<sequence length="222" mass="24568">MSAAKKINLEPAGSTLGDSNTSEEYTAAIAAMEQEREALVKQAKALEDEQDAALFGQGNLHEVNNRRQAMAAQIMTLEKRIAGATRRMEDAIARETLADIEGYGKRAASLGGDLKDVYRQFFEHIEAARQALFRADEISRDLGMINMRLESAGRRNLTVNIETCRSQGMGEPVRPPQDIRTRFRAVDRSLTALYSAGGPLNGRLRNENPKNRPGQRFPGPTH</sequence>
<feature type="coiled-coil region" evidence="1">
    <location>
        <begin position="22"/>
        <end position="94"/>
    </location>
</feature>
<dbReference type="Proteomes" id="UP000606921">
    <property type="component" value="Unassembled WGS sequence"/>
</dbReference>
<keyword evidence="4" id="KW-1185">Reference proteome</keyword>
<name>A0ABM8PRP2_9HYPH</name>
<evidence type="ECO:0000313" key="3">
    <source>
        <dbReference type="EMBL" id="CAD7044708.1"/>
    </source>
</evidence>
<evidence type="ECO:0000256" key="2">
    <source>
        <dbReference type="SAM" id="MobiDB-lite"/>
    </source>
</evidence>
<evidence type="ECO:0000256" key="1">
    <source>
        <dbReference type="SAM" id="Coils"/>
    </source>
</evidence>
<dbReference type="EMBL" id="CABFWF030000013">
    <property type="protein sequence ID" value="CAD7044708.1"/>
    <property type="molecule type" value="Genomic_DNA"/>
</dbReference>
<feature type="region of interest" description="Disordered" evidence="2">
    <location>
        <begin position="196"/>
        <end position="222"/>
    </location>
</feature>
<organism evidence="3 4">
    <name type="scientific">Pseudorhizobium endolithicum</name>
    <dbReference type="NCBI Taxonomy" id="1191678"/>
    <lineage>
        <taxon>Bacteria</taxon>
        <taxon>Pseudomonadati</taxon>
        <taxon>Pseudomonadota</taxon>
        <taxon>Alphaproteobacteria</taxon>
        <taxon>Hyphomicrobiales</taxon>
        <taxon>Rhizobiaceae</taxon>
        <taxon>Rhizobium/Agrobacterium group</taxon>
        <taxon>Pseudorhizobium</taxon>
    </lineage>
</organism>
<keyword evidence="1" id="KW-0175">Coiled coil</keyword>
<feature type="region of interest" description="Disordered" evidence="2">
    <location>
        <begin position="1"/>
        <end position="21"/>
    </location>
</feature>
<protein>
    <submittedName>
        <fullName evidence="3">Uncharacterized protein</fullName>
    </submittedName>
</protein>
<proteinExistence type="predicted"/>
<accession>A0ABM8PRP2</accession>
<reference evidence="3 4" key="1">
    <citation type="submission" date="2020-11" db="EMBL/GenBank/DDBJ databases">
        <authorList>
            <person name="Lassalle F."/>
        </authorList>
    </citation>
    <scope>NUCLEOTIDE SEQUENCE [LARGE SCALE GENOMIC DNA]</scope>
    <source>
        <strain evidence="3 4">JC140</strain>
    </source>
</reference>
<comment type="caution">
    <text evidence="3">The sequence shown here is derived from an EMBL/GenBank/DDBJ whole genome shotgun (WGS) entry which is preliminary data.</text>
</comment>
<gene>
    <name evidence="3" type="ORF">REJC140_03856</name>
</gene>
<evidence type="ECO:0000313" key="4">
    <source>
        <dbReference type="Proteomes" id="UP000606921"/>
    </source>
</evidence>
<dbReference type="RefSeq" id="WP_142593226.1">
    <property type="nucleotide sequence ID" value="NZ_CABFWF030000013.1"/>
</dbReference>